<accession>A0A372GEJ4</accession>
<keyword evidence="2" id="KW-1185">Reference proteome</keyword>
<dbReference type="AlphaFoldDB" id="A0A372GEJ4"/>
<dbReference type="OrthoDB" id="4337906at2"/>
<name>A0A372GEJ4_9ACTN</name>
<evidence type="ECO:0000313" key="1">
    <source>
        <dbReference type="EMBL" id="RFS83804.1"/>
    </source>
</evidence>
<dbReference type="EMBL" id="QVNQ01000005">
    <property type="protein sequence ID" value="RFS83804.1"/>
    <property type="molecule type" value="Genomic_DNA"/>
</dbReference>
<dbReference type="Proteomes" id="UP000262882">
    <property type="component" value="Unassembled WGS sequence"/>
</dbReference>
<dbReference type="GO" id="GO:0006313">
    <property type="term" value="P:DNA transposition"/>
    <property type="evidence" value="ECO:0007669"/>
    <property type="project" value="InterPro"/>
</dbReference>
<proteinExistence type="predicted"/>
<protein>
    <submittedName>
        <fullName evidence="1">Uncharacterized protein</fullName>
    </submittedName>
</protein>
<comment type="caution">
    <text evidence="1">The sequence shown here is derived from an EMBL/GenBank/DDBJ whole genome shotgun (WGS) entry which is preliminary data.</text>
</comment>
<sequence>MPWPWCVKVETHAAANAIEAQRSITIVCLWGGGLPASVNGLRFIVPVQTINAGLAPTYFVSGRFNVGVRRRWRSPADSRLRRGRRVPARWPGRWR</sequence>
<reference evidence="1 2" key="1">
    <citation type="submission" date="2018-08" db="EMBL/GenBank/DDBJ databases">
        <title>Actinomadura spongicola sp. nov., isolated from marine sponge Leucetta chagosensis.</title>
        <authorList>
            <person name="Li L."/>
            <person name="Lin H.W."/>
        </authorList>
    </citation>
    <scope>NUCLEOTIDE SEQUENCE [LARGE SCALE GENOMIC DNA]</scope>
    <source>
        <strain evidence="1 2">LHW52907</strain>
    </source>
</reference>
<evidence type="ECO:0000313" key="2">
    <source>
        <dbReference type="Proteomes" id="UP000262882"/>
    </source>
</evidence>
<gene>
    <name evidence="1" type="ORF">D0T12_16390</name>
</gene>
<organism evidence="1 2">
    <name type="scientific">Actinomadura spongiicola</name>
    <dbReference type="NCBI Taxonomy" id="2303421"/>
    <lineage>
        <taxon>Bacteria</taxon>
        <taxon>Bacillati</taxon>
        <taxon>Actinomycetota</taxon>
        <taxon>Actinomycetes</taxon>
        <taxon>Streptosporangiales</taxon>
        <taxon>Thermomonosporaceae</taxon>
        <taxon>Actinomadura</taxon>
    </lineage>
</organism>
<dbReference type="GO" id="GO:0004803">
    <property type="term" value="F:transposase activity"/>
    <property type="evidence" value="ECO:0007669"/>
    <property type="project" value="InterPro"/>
</dbReference>